<evidence type="ECO:0000313" key="3">
    <source>
        <dbReference type="Proteomes" id="UP000315385"/>
    </source>
</evidence>
<sequence length="59" mass="6557">MTFPSQLHTPTSRDAEDTPRTRRPARRANAEAHVEGRVSAGSTAYPRLSNRGDRRLQPG</sequence>
<evidence type="ECO:0000313" key="2">
    <source>
        <dbReference type="EMBL" id="TQQ81835.1"/>
    </source>
</evidence>
<feature type="compositionally biased region" description="Basic and acidic residues" evidence="1">
    <location>
        <begin position="50"/>
        <end position="59"/>
    </location>
</feature>
<protein>
    <submittedName>
        <fullName evidence="2">Uncharacterized protein</fullName>
    </submittedName>
</protein>
<name>A0A544QQW0_9EURY</name>
<accession>A0A544QQW0</accession>
<feature type="compositionally biased region" description="Polar residues" evidence="1">
    <location>
        <begin position="1"/>
        <end position="10"/>
    </location>
</feature>
<gene>
    <name evidence="2" type="ORF">EWF95_02555</name>
</gene>
<keyword evidence="3" id="KW-1185">Reference proteome</keyword>
<organism evidence="2 3">
    <name type="scientific">Halonotius roseus</name>
    <dbReference type="NCBI Taxonomy" id="2511997"/>
    <lineage>
        <taxon>Archaea</taxon>
        <taxon>Methanobacteriati</taxon>
        <taxon>Methanobacteriota</taxon>
        <taxon>Stenosarchaea group</taxon>
        <taxon>Halobacteria</taxon>
        <taxon>Halobacteriales</taxon>
        <taxon>Haloferacaceae</taxon>
        <taxon>Halonotius</taxon>
    </lineage>
</organism>
<dbReference type="AlphaFoldDB" id="A0A544QQW0"/>
<dbReference type="EMBL" id="SESI01000001">
    <property type="protein sequence ID" value="TQQ81835.1"/>
    <property type="molecule type" value="Genomic_DNA"/>
</dbReference>
<dbReference type="RefSeq" id="WP_142442488.1">
    <property type="nucleotide sequence ID" value="NZ_SESI01000001.1"/>
</dbReference>
<comment type="caution">
    <text evidence="2">The sequence shown here is derived from an EMBL/GenBank/DDBJ whole genome shotgun (WGS) entry which is preliminary data.</text>
</comment>
<evidence type="ECO:0000256" key="1">
    <source>
        <dbReference type="SAM" id="MobiDB-lite"/>
    </source>
</evidence>
<feature type="compositionally biased region" description="Basic and acidic residues" evidence="1">
    <location>
        <begin position="11"/>
        <end position="20"/>
    </location>
</feature>
<proteinExistence type="predicted"/>
<feature type="region of interest" description="Disordered" evidence="1">
    <location>
        <begin position="1"/>
        <end position="59"/>
    </location>
</feature>
<reference evidence="2 3" key="1">
    <citation type="submission" date="2019-02" db="EMBL/GenBank/DDBJ databases">
        <title>Halonotius sp. a new haloqrchaeon isolated from saline water.</title>
        <authorList>
            <person name="Duran-Viseras A."/>
            <person name="Sanchez-Porro C."/>
            <person name="Ventosa A."/>
        </authorList>
    </citation>
    <scope>NUCLEOTIDE SEQUENCE [LARGE SCALE GENOMIC DNA]</scope>
    <source>
        <strain evidence="2 3">F9-27</strain>
    </source>
</reference>
<dbReference type="Proteomes" id="UP000315385">
    <property type="component" value="Unassembled WGS sequence"/>
</dbReference>